<dbReference type="PANTHER" id="PTHR43540">
    <property type="entry name" value="PEROXYUREIDOACRYLATE/UREIDOACRYLATE AMIDOHYDROLASE-RELATED"/>
    <property type="match status" value="1"/>
</dbReference>
<dbReference type="InterPro" id="IPR000868">
    <property type="entry name" value="Isochorismatase-like_dom"/>
</dbReference>
<dbReference type="Pfam" id="PF00857">
    <property type="entry name" value="Isochorismatase"/>
    <property type="match status" value="1"/>
</dbReference>
<dbReference type="GO" id="GO:0016787">
    <property type="term" value="F:hydrolase activity"/>
    <property type="evidence" value="ECO:0007669"/>
    <property type="project" value="UniProtKB-KW"/>
</dbReference>
<feature type="domain" description="Isochorismatase-like" evidence="2">
    <location>
        <begin position="11"/>
        <end position="185"/>
    </location>
</feature>
<dbReference type="PANTHER" id="PTHR43540:SF6">
    <property type="entry name" value="ISOCHORISMATASE-LIKE DOMAIN-CONTAINING PROTEIN"/>
    <property type="match status" value="1"/>
</dbReference>
<evidence type="ECO:0000313" key="3">
    <source>
        <dbReference type="EMBL" id="MBH0239138.1"/>
    </source>
</evidence>
<keyword evidence="1 3" id="KW-0378">Hydrolase</keyword>
<gene>
    <name evidence="3" type="ORF">I5731_15020</name>
</gene>
<protein>
    <submittedName>
        <fullName evidence="3">Cysteine hydrolase</fullName>
    </submittedName>
</protein>
<proteinExistence type="predicted"/>
<dbReference type="CDD" id="cd00431">
    <property type="entry name" value="cysteine_hydrolases"/>
    <property type="match status" value="1"/>
</dbReference>
<dbReference type="RefSeq" id="WP_197312202.1">
    <property type="nucleotide sequence ID" value="NZ_JADZLT010000052.1"/>
</dbReference>
<evidence type="ECO:0000259" key="2">
    <source>
        <dbReference type="Pfam" id="PF00857"/>
    </source>
</evidence>
<dbReference type="Proteomes" id="UP000631694">
    <property type="component" value="Unassembled WGS sequence"/>
</dbReference>
<comment type="caution">
    <text evidence="3">The sequence shown here is derived from an EMBL/GenBank/DDBJ whole genome shotgun (WGS) entry which is preliminary data.</text>
</comment>
<dbReference type="SUPFAM" id="SSF52499">
    <property type="entry name" value="Isochorismatase-like hydrolases"/>
    <property type="match status" value="1"/>
</dbReference>
<dbReference type="AlphaFoldDB" id="A0A931MXI9"/>
<keyword evidence="4" id="KW-1185">Reference proteome</keyword>
<evidence type="ECO:0000256" key="1">
    <source>
        <dbReference type="ARBA" id="ARBA00022801"/>
    </source>
</evidence>
<organism evidence="3 4">
    <name type="scientific">Methylobrevis albus</name>
    <dbReference type="NCBI Taxonomy" id="2793297"/>
    <lineage>
        <taxon>Bacteria</taxon>
        <taxon>Pseudomonadati</taxon>
        <taxon>Pseudomonadota</taxon>
        <taxon>Alphaproteobacteria</taxon>
        <taxon>Hyphomicrobiales</taxon>
        <taxon>Pleomorphomonadaceae</taxon>
        <taxon>Methylobrevis</taxon>
    </lineage>
</organism>
<reference evidence="3" key="1">
    <citation type="submission" date="2020-12" db="EMBL/GenBank/DDBJ databases">
        <title>Methylobrevis albus sp. nov., isolated from fresh water lack sediment.</title>
        <authorList>
            <person name="Zou Q."/>
        </authorList>
    </citation>
    <scope>NUCLEOTIDE SEQUENCE</scope>
    <source>
        <strain evidence="3">L22</strain>
    </source>
</reference>
<dbReference type="EMBL" id="JADZLT010000052">
    <property type="protein sequence ID" value="MBH0239138.1"/>
    <property type="molecule type" value="Genomic_DNA"/>
</dbReference>
<dbReference type="InterPro" id="IPR036380">
    <property type="entry name" value="Isochorismatase-like_sf"/>
</dbReference>
<sequence>MPLAEPLGPGTVHLAIDMQRLFAEATDWHAPALAEILPNVVRLAEAMPHHTLYARFMVPPNAESATGRWRRYYERWQGVVGEAIDPALLDLVGPLAPLASPDRFVDKVGYSAFAGTDLDRRLREAGVDTVIFTGVETDVCVLASLFGAIDLGYRAILVGDALASSSDDSHDAMLTHLFPRLPEQIEIASTSEIIAAAQRAGLTRR</sequence>
<evidence type="ECO:0000313" key="4">
    <source>
        <dbReference type="Proteomes" id="UP000631694"/>
    </source>
</evidence>
<dbReference type="InterPro" id="IPR050272">
    <property type="entry name" value="Isochorismatase-like_hydrls"/>
</dbReference>
<dbReference type="Gene3D" id="3.40.50.850">
    <property type="entry name" value="Isochorismatase-like"/>
    <property type="match status" value="1"/>
</dbReference>
<name>A0A931MXI9_9HYPH</name>
<accession>A0A931MXI9</accession>